<protein>
    <submittedName>
        <fullName evidence="3">Transposase</fullName>
    </submittedName>
</protein>
<dbReference type="InterPro" id="IPR001584">
    <property type="entry name" value="Integrase_cat-core"/>
</dbReference>
<comment type="caution">
    <text evidence="3">The sequence shown here is derived from an EMBL/GenBank/DDBJ whole genome shotgun (WGS) entry which is preliminary data.</text>
</comment>
<dbReference type="PANTHER" id="PTHR35004">
    <property type="entry name" value="TRANSPOSASE RV3428C-RELATED"/>
    <property type="match status" value="1"/>
</dbReference>
<dbReference type="PANTHER" id="PTHR35004:SF7">
    <property type="entry name" value="INTEGRASE PROTEIN"/>
    <property type="match status" value="1"/>
</dbReference>
<gene>
    <name evidence="3" type="ORF">BIY20_01050</name>
</gene>
<reference evidence="3 4" key="1">
    <citation type="submission" date="2016-09" db="EMBL/GenBank/DDBJ databases">
        <title>Genomic Taxonomy of the Vibrionaceae.</title>
        <authorList>
            <person name="Gonzalez-Castillo A."/>
            <person name="Gomez-Gil B."/>
            <person name="Enciso-Ibarra K."/>
        </authorList>
    </citation>
    <scope>NUCLEOTIDE SEQUENCE [LARGE SCALE GENOMIC DNA]</scope>
    <source>
        <strain evidence="3 4">CAIM 1902</strain>
    </source>
</reference>
<dbReference type="InterPro" id="IPR009057">
    <property type="entry name" value="Homeodomain-like_sf"/>
</dbReference>
<dbReference type="InterPro" id="IPR036397">
    <property type="entry name" value="RNaseH_sf"/>
</dbReference>
<keyword evidence="4" id="KW-1185">Reference proteome</keyword>
<name>A0ABX3FF31_9VIBR</name>
<dbReference type="InterPro" id="IPR012337">
    <property type="entry name" value="RNaseH-like_sf"/>
</dbReference>
<evidence type="ECO:0000313" key="4">
    <source>
        <dbReference type="Proteomes" id="UP000186039"/>
    </source>
</evidence>
<evidence type="ECO:0000313" key="3">
    <source>
        <dbReference type="EMBL" id="OLQ91427.1"/>
    </source>
</evidence>
<evidence type="ECO:0000256" key="1">
    <source>
        <dbReference type="SAM" id="MobiDB-lite"/>
    </source>
</evidence>
<evidence type="ECO:0000259" key="2">
    <source>
        <dbReference type="PROSITE" id="PS50994"/>
    </source>
</evidence>
<dbReference type="SUPFAM" id="SSF46689">
    <property type="entry name" value="Homeodomain-like"/>
    <property type="match status" value="1"/>
</dbReference>
<organism evidence="3 4">
    <name type="scientific">Vibrio panuliri</name>
    <dbReference type="NCBI Taxonomy" id="1381081"/>
    <lineage>
        <taxon>Bacteria</taxon>
        <taxon>Pseudomonadati</taxon>
        <taxon>Pseudomonadota</taxon>
        <taxon>Gammaproteobacteria</taxon>
        <taxon>Vibrionales</taxon>
        <taxon>Vibrionaceae</taxon>
        <taxon>Vibrio</taxon>
    </lineage>
</organism>
<proteinExistence type="predicted"/>
<feature type="compositionally biased region" description="Basic residues" evidence="1">
    <location>
        <begin position="415"/>
        <end position="428"/>
    </location>
</feature>
<feature type="domain" description="Integrase catalytic" evidence="2">
    <location>
        <begin position="128"/>
        <end position="310"/>
    </location>
</feature>
<dbReference type="InterPro" id="IPR047797">
    <property type="entry name" value="ISNCY_transpos"/>
</dbReference>
<dbReference type="EMBL" id="MJMH01000173">
    <property type="protein sequence ID" value="OLQ91427.1"/>
    <property type="molecule type" value="Genomic_DNA"/>
</dbReference>
<feature type="region of interest" description="Disordered" evidence="1">
    <location>
        <begin position="406"/>
        <end position="435"/>
    </location>
</feature>
<dbReference type="Proteomes" id="UP000186039">
    <property type="component" value="Unassembled WGS sequence"/>
</dbReference>
<dbReference type="PROSITE" id="PS50994">
    <property type="entry name" value="INTEGRASE"/>
    <property type="match status" value="1"/>
</dbReference>
<dbReference type="SUPFAM" id="SSF53098">
    <property type="entry name" value="Ribonuclease H-like"/>
    <property type="match status" value="1"/>
</dbReference>
<dbReference type="NCBIfam" id="NF033594">
    <property type="entry name" value="transpos_ISNCY_2"/>
    <property type="match status" value="1"/>
</dbReference>
<accession>A0ABX3FF31</accession>
<sequence length="454" mass="53388">MLIAMSDHEINRFKVLTDVREKRLRQVDAADILNISTRHVRRLLNQLATYGAQSLAHAARGRPSNHRYNDCFRAEVLRIVREQYSDFSPTFALEKLSEYHNLSVSKETLRKWMIADGLWTPYSRRKPRVYQPRYRRDCLGELIQIDGSHHDWFEGRNDKCCLLVFIDDATGRLMNLRFSETESAFDYMLATQEYLSEHGKPIAFYSDKHSIFRVNQEKHKKVGQTQYGRVLNELGIELICANSSQAKGRVERANLTLQNRLVKEMRLQGINTIEDANAWLPYFIADCNRRFAKPAKFSKDMRRKVYESKQELDDIFSWQETRKLSKSLTFQYDKVIYLIEPTEENTRLAHEHVKILDYPNGEIAIVYGHRKLAFKTFDKLEHVQQPQIIDNKRLGQALKFAQQKQEEFEAQQQRTRSKKAPKRRTQKRVLKEQLRAINPVLTEPDTFKASSNKT</sequence>
<dbReference type="Gene3D" id="3.30.420.10">
    <property type="entry name" value="Ribonuclease H-like superfamily/Ribonuclease H"/>
    <property type="match status" value="1"/>
</dbReference>